<accession>A0ABP9LSR7</accession>
<proteinExistence type="inferred from homology"/>
<dbReference type="InterPro" id="IPR002347">
    <property type="entry name" value="SDR_fam"/>
</dbReference>
<protein>
    <submittedName>
        <fullName evidence="4">SDR family oxidoreductase</fullName>
    </submittedName>
</protein>
<dbReference type="Pfam" id="PF00106">
    <property type="entry name" value="adh_short"/>
    <property type="match status" value="1"/>
</dbReference>
<comment type="caution">
    <text evidence="4">The sequence shown here is derived from an EMBL/GenBank/DDBJ whole genome shotgun (WGS) entry which is preliminary data.</text>
</comment>
<evidence type="ECO:0000313" key="4">
    <source>
        <dbReference type="EMBL" id="GAA5084798.1"/>
    </source>
</evidence>
<reference evidence="5" key="1">
    <citation type="journal article" date="2019" name="Int. J. Syst. Evol. Microbiol.">
        <title>The Global Catalogue of Microorganisms (GCM) 10K type strain sequencing project: providing services to taxonomists for standard genome sequencing and annotation.</title>
        <authorList>
            <consortium name="The Broad Institute Genomics Platform"/>
            <consortium name="The Broad Institute Genome Sequencing Center for Infectious Disease"/>
            <person name="Wu L."/>
            <person name="Ma J."/>
        </authorList>
    </citation>
    <scope>NUCLEOTIDE SEQUENCE [LARGE SCALE GENOMIC DNA]</scope>
    <source>
        <strain evidence="5">JCM 18019</strain>
    </source>
</reference>
<comment type="similarity">
    <text evidence="1 3">Belongs to the short-chain dehydrogenases/reductases (SDR) family.</text>
</comment>
<evidence type="ECO:0000256" key="3">
    <source>
        <dbReference type="RuleBase" id="RU000363"/>
    </source>
</evidence>
<dbReference type="Gene3D" id="3.40.50.720">
    <property type="entry name" value="NAD(P)-binding Rossmann-like Domain"/>
    <property type="match status" value="1"/>
</dbReference>
<dbReference type="PRINTS" id="PR00080">
    <property type="entry name" value="SDRFAMILY"/>
</dbReference>
<dbReference type="PANTHER" id="PTHR43976:SF16">
    <property type="entry name" value="SHORT-CHAIN DEHYDROGENASE_REDUCTASE FAMILY PROTEIN"/>
    <property type="match status" value="1"/>
</dbReference>
<evidence type="ECO:0000313" key="5">
    <source>
        <dbReference type="Proteomes" id="UP001500353"/>
    </source>
</evidence>
<organism evidence="4 5">
    <name type="scientific">Chryseobacterium ginsengisoli</name>
    <dbReference type="NCBI Taxonomy" id="363853"/>
    <lineage>
        <taxon>Bacteria</taxon>
        <taxon>Pseudomonadati</taxon>
        <taxon>Bacteroidota</taxon>
        <taxon>Flavobacteriia</taxon>
        <taxon>Flavobacteriales</taxon>
        <taxon>Weeksellaceae</taxon>
        <taxon>Chryseobacterium group</taxon>
        <taxon>Chryseobacterium</taxon>
    </lineage>
</organism>
<dbReference type="SUPFAM" id="SSF51735">
    <property type="entry name" value="NAD(P)-binding Rossmann-fold domains"/>
    <property type="match status" value="1"/>
</dbReference>
<dbReference type="InterPro" id="IPR020904">
    <property type="entry name" value="Sc_DH/Rdtase_CS"/>
</dbReference>
<dbReference type="InterPro" id="IPR051911">
    <property type="entry name" value="SDR_oxidoreductase"/>
</dbReference>
<evidence type="ECO:0000256" key="1">
    <source>
        <dbReference type="ARBA" id="ARBA00006484"/>
    </source>
</evidence>
<dbReference type="RefSeq" id="WP_345200098.1">
    <property type="nucleotide sequence ID" value="NZ_BAABHX010000001.1"/>
</dbReference>
<dbReference type="CDD" id="cd05374">
    <property type="entry name" value="17beta-HSD-like_SDR_c"/>
    <property type="match status" value="1"/>
</dbReference>
<name>A0ABP9LSR7_9FLAO</name>
<dbReference type="PANTHER" id="PTHR43976">
    <property type="entry name" value="SHORT CHAIN DEHYDROGENASE"/>
    <property type="match status" value="1"/>
</dbReference>
<dbReference type="PRINTS" id="PR00081">
    <property type="entry name" value="GDHRDH"/>
</dbReference>
<dbReference type="Proteomes" id="UP001500353">
    <property type="component" value="Unassembled WGS sequence"/>
</dbReference>
<dbReference type="PROSITE" id="PS00061">
    <property type="entry name" value="ADH_SHORT"/>
    <property type="match status" value="1"/>
</dbReference>
<sequence>MQKTIFITGASSGLGKTTAKLFQSKNWNVIATMRNPENETELNQLENVTILKLDVSKKEELEKTIAEVLEKNSIDVVLNNAGYGLIGPLEAFTDEQIQKQIETNLMGVIRITKAFTPYFREKKDGVLINVTSTFGLMGFPTCSIYSATKFAVDGFSECLAYELAQFNVKVKVVAPGGIQTDFAGRSLDGAFHKSYQQLAEKVQEGYSPEQIANYSKPEDIAQIIFEAATDGKGQLRYIAGKDANTLYNERMENRVENQVQNVKSQFIFN</sequence>
<dbReference type="InterPro" id="IPR036291">
    <property type="entry name" value="NAD(P)-bd_dom_sf"/>
</dbReference>
<dbReference type="EMBL" id="BAABHX010000001">
    <property type="protein sequence ID" value="GAA5084798.1"/>
    <property type="molecule type" value="Genomic_DNA"/>
</dbReference>
<keyword evidence="5" id="KW-1185">Reference proteome</keyword>
<keyword evidence="2" id="KW-0560">Oxidoreductase</keyword>
<gene>
    <name evidence="4" type="ORF">GCM10023210_04990</name>
</gene>
<evidence type="ECO:0000256" key="2">
    <source>
        <dbReference type="ARBA" id="ARBA00023002"/>
    </source>
</evidence>